<keyword evidence="3" id="KW-0735">Signal-anchor</keyword>
<dbReference type="FunFam" id="3.40.630.190:FF:000001">
    <property type="entry name" value="LytR family transcriptional regulator"/>
    <property type="match status" value="1"/>
</dbReference>
<evidence type="ECO:0000256" key="2">
    <source>
        <dbReference type="ARBA" id="ARBA00022692"/>
    </source>
</evidence>
<dbReference type="PANTHER" id="PTHR33392:SF3">
    <property type="entry name" value="POLYISOPRENYL-TEICHOIC ACID--PEPTIDOGLYCAN TEICHOIC ACID TRANSFERASE TAGT"/>
    <property type="match status" value="1"/>
</dbReference>
<evidence type="ECO:0000256" key="4">
    <source>
        <dbReference type="ARBA" id="ARBA00022989"/>
    </source>
</evidence>
<evidence type="ECO:0000313" key="9">
    <source>
        <dbReference type="Proteomes" id="UP000182788"/>
    </source>
</evidence>
<dbReference type="PANTHER" id="PTHR33392">
    <property type="entry name" value="POLYISOPRENYL-TEICHOIC ACID--PEPTIDOGLYCAN TEICHOIC ACID TRANSFERASE TAGU"/>
    <property type="match status" value="1"/>
</dbReference>
<dbReference type="RefSeq" id="WP_071718073.1">
    <property type="nucleotide sequence ID" value="NZ_CBCSHB010000013.1"/>
</dbReference>
<comment type="caution">
    <text evidence="8">The sequence shown here is derived from an EMBL/GenBank/DDBJ whole genome shotgun (WGS) entry which is preliminary data.</text>
</comment>
<keyword evidence="10" id="KW-1185">Reference proteome</keyword>
<feature type="transmembrane region" description="Helical" evidence="5">
    <location>
        <begin position="21"/>
        <end position="42"/>
    </location>
</feature>
<dbReference type="Proteomes" id="UP001309448">
    <property type="component" value="Unassembled WGS sequence"/>
</dbReference>
<evidence type="ECO:0000259" key="6">
    <source>
        <dbReference type="Pfam" id="PF03816"/>
    </source>
</evidence>
<name>A0A1J9URF5_9BACI</name>
<gene>
    <name evidence="8" type="ORF">BAU28_25385</name>
    <name evidence="7" type="ORF">P4U88_12065</name>
</gene>
<keyword evidence="4 5" id="KW-1133">Transmembrane helix</keyword>
<feature type="domain" description="Cell envelope-related transcriptional attenuator" evidence="6">
    <location>
        <begin position="97"/>
        <end position="253"/>
    </location>
</feature>
<accession>A0A1J9URF5</accession>
<sequence length="345" mass="38613">MENTSPSREKKNKRKYKKTTIISVLLGVLLFGGVGYGTYVYMKTSNIVQKSNLNLARGEKSNLREKAVKPITHNVSILIMGIDENQERQKEYNGAFHTDALLLATFNKDDKTVKLTSIPRDTYTYVPIEKKKDKITHAYGSGFVKNGKDGGPQASVEAVEKLLQVPVDYFVKFNFGSFIKIVDGLDGVEVDVPVEFTEQNSKDEPDAIHLKKGVQKLTGEEALALARTRHIDSDAMRGQRQQLVIEAILSKLKSVGSITKLEKMVEAVDGDFKTNLALEDMLSFYKYGLDCPVEKIQLAGDDLYLPNGPNGQRVYYYNPNKTDLQNLSNTLRTHLGLSEKRIEGN</sequence>
<evidence type="ECO:0000313" key="7">
    <source>
        <dbReference type="EMBL" id="MED1566680.1"/>
    </source>
</evidence>
<dbReference type="Gene3D" id="3.40.630.190">
    <property type="entry name" value="LCP protein"/>
    <property type="match status" value="1"/>
</dbReference>
<dbReference type="NCBIfam" id="TIGR00350">
    <property type="entry name" value="lytR_cpsA_psr"/>
    <property type="match status" value="1"/>
</dbReference>
<dbReference type="Proteomes" id="UP000182788">
    <property type="component" value="Unassembled WGS sequence"/>
</dbReference>
<proteinExistence type="inferred from homology"/>
<reference evidence="8 9" key="1">
    <citation type="submission" date="2016-06" db="EMBL/GenBank/DDBJ databases">
        <title>First insights into the genetic diversity and population structure of in the Bacillus cereus group bacteria from diverse marine environments.</title>
        <authorList>
            <person name="Liu Y."/>
            <person name="Lai Q."/>
            <person name="Shao Z."/>
        </authorList>
    </citation>
    <scope>NUCLEOTIDE SEQUENCE [LARGE SCALE GENOMIC DNA]</scope>
    <source>
        <strain evidence="8 9">NH24A2</strain>
    </source>
</reference>
<dbReference type="AlphaFoldDB" id="A0A1J9URF5"/>
<evidence type="ECO:0000313" key="10">
    <source>
        <dbReference type="Proteomes" id="UP001309448"/>
    </source>
</evidence>
<evidence type="ECO:0000256" key="3">
    <source>
        <dbReference type="ARBA" id="ARBA00022968"/>
    </source>
</evidence>
<dbReference type="EMBL" id="JARMDB010000008">
    <property type="protein sequence ID" value="MED1566680.1"/>
    <property type="molecule type" value="Genomic_DNA"/>
</dbReference>
<dbReference type="Pfam" id="PF03816">
    <property type="entry name" value="LytR_cpsA_psr"/>
    <property type="match status" value="1"/>
</dbReference>
<dbReference type="InterPro" id="IPR050922">
    <property type="entry name" value="LytR/CpsA/Psr_CW_biosynth"/>
</dbReference>
<evidence type="ECO:0000256" key="1">
    <source>
        <dbReference type="ARBA" id="ARBA00006068"/>
    </source>
</evidence>
<dbReference type="GeneID" id="87591024"/>
<dbReference type="EMBL" id="MAOI01000040">
    <property type="protein sequence ID" value="OJD81384.1"/>
    <property type="molecule type" value="Genomic_DNA"/>
</dbReference>
<keyword evidence="2 5" id="KW-0812">Transmembrane</keyword>
<reference evidence="7 10" key="2">
    <citation type="submission" date="2023-03" db="EMBL/GenBank/DDBJ databases">
        <title>Bacillus Genome Sequencing.</title>
        <authorList>
            <person name="Dunlap C."/>
        </authorList>
    </citation>
    <scope>NUCLEOTIDE SEQUENCE [LARGE SCALE GENOMIC DNA]</scope>
    <source>
        <strain evidence="7 10">B-615</strain>
    </source>
</reference>
<dbReference type="GO" id="GO:0071555">
    <property type="term" value="P:cell wall organization"/>
    <property type="evidence" value="ECO:0007669"/>
    <property type="project" value="UniProtKB-KW"/>
</dbReference>
<evidence type="ECO:0000313" key="8">
    <source>
        <dbReference type="EMBL" id="OJD81384.1"/>
    </source>
</evidence>
<protein>
    <submittedName>
        <fullName evidence="7">LCP family protein</fullName>
    </submittedName>
    <submittedName>
        <fullName evidence="8">LytR family transcriptional regulator</fullName>
    </submittedName>
</protein>
<keyword evidence="5" id="KW-0472">Membrane</keyword>
<organism evidence="8 9">
    <name type="scientific">Bacillus paramycoides</name>
    <dbReference type="NCBI Taxonomy" id="2026194"/>
    <lineage>
        <taxon>Bacteria</taxon>
        <taxon>Bacillati</taxon>
        <taxon>Bacillota</taxon>
        <taxon>Bacilli</taxon>
        <taxon>Bacillales</taxon>
        <taxon>Bacillaceae</taxon>
        <taxon>Bacillus</taxon>
        <taxon>Bacillus cereus group</taxon>
    </lineage>
</organism>
<evidence type="ECO:0000256" key="5">
    <source>
        <dbReference type="SAM" id="Phobius"/>
    </source>
</evidence>
<comment type="similarity">
    <text evidence="1">Belongs to the LytR/CpsA/Psr (LCP) family.</text>
</comment>
<dbReference type="InterPro" id="IPR004474">
    <property type="entry name" value="LytR_CpsA_psr"/>
</dbReference>